<dbReference type="AlphaFoldDB" id="A0A8J7HB67"/>
<evidence type="ECO:0000313" key="10">
    <source>
        <dbReference type="Proteomes" id="UP000623269"/>
    </source>
</evidence>
<dbReference type="GO" id="GO:0031071">
    <property type="term" value="F:cysteine desulfurase activity"/>
    <property type="evidence" value="ECO:0007669"/>
    <property type="project" value="UniProtKB-EC"/>
</dbReference>
<evidence type="ECO:0000256" key="6">
    <source>
        <dbReference type="ARBA" id="ARBA00050776"/>
    </source>
</evidence>
<comment type="similarity">
    <text evidence="2">Belongs to the class-V pyridoxal-phosphate-dependent aminotransferase family. Csd subfamily.</text>
</comment>
<dbReference type="InterPro" id="IPR000192">
    <property type="entry name" value="Aminotrans_V_dom"/>
</dbReference>
<dbReference type="SUPFAM" id="SSF53383">
    <property type="entry name" value="PLP-dependent transferases"/>
    <property type="match status" value="1"/>
</dbReference>
<evidence type="ECO:0000313" key="9">
    <source>
        <dbReference type="EMBL" id="MBH1939652.1"/>
    </source>
</evidence>
<evidence type="ECO:0000256" key="5">
    <source>
        <dbReference type="ARBA" id="ARBA00022898"/>
    </source>
</evidence>
<dbReference type="InterPro" id="IPR010970">
    <property type="entry name" value="Cys_dSase_SufS"/>
</dbReference>
<dbReference type="InterPro" id="IPR015422">
    <property type="entry name" value="PyrdxlP-dep_Trfase_small"/>
</dbReference>
<dbReference type="RefSeq" id="WP_197659887.1">
    <property type="nucleotide sequence ID" value="NZ_JAEAGR010000002.1"/>
</dbReference>
<dbReference type="EMBL" id="JAEAGR010000002">
    <property type="protein sequence ID" value="MBH1939652.1"/>
    <property type="molecule type" value="Genomic_DNA"/>
</dbReference>
<dbReference type="InterPro" id="IPR020578">
    <property type="entry name" value="Aminotrans_V_PyrdxlP_BS"/>
</dbReference>
<comment type="caution">
    <text evidence="9">The sequence shown here is derived from an EMBL/GenBank/DDBJ whole genome shotgun (WGS) entry which is preliminary data.</text>
</comment>
<reference evidence="9" key="1">
    <citation type="submission" date="2020-12" db="EMBL/GenBank/DDBJ databases">
        <title>M. sibirica DSM 26468T genome.</title>
        <authorList>
            <person name="Thieme N."/>
            <person name="Rettenmaier R."/>
            <person name="Zverlov V."/>
            <person name="Liebl W."/>
        </authorList>
    </citation>
    <scope>NUCLEOTIDE SEQUENCE</scope>
    <source>
        <strain evidence="9">DSM 26468</strain>
    </source>
</reference>
<dbReference type="PANTHER" id="PTHR43586">
    <property type="entry name" value="CYSTEINE DESULFURASE"/>
    <property type="match status" value="1"/>
</dbReference>
<sequence length="384" mass="41806">MIYLDNAATSWPKPPSVAEAMTDFMDHIGANPGRAGHRLAVKAGQLVYLAREAVAEIFHAPDPLRIVFGYNITESLNLGLKGILNPGDHVITSSMEHNSMIRPLRELQKYGVELSIVKCDVEGRLSPSDVEAQIRSNTKLIAITHASNVVGTLIPIRDIGAICRKHDILMLVDTAQSAGSYPIDMQRDNIDLLGFTGHKSLCGPTGTGGLIIGERVDEKQMKPLIQGGTGSYSEHEEQPFFLPDAMESGTLNGVGLAGLIAGIEWIQKEGLDNIRHHDMMLTQQLINGLLQIPKCIVYGTHDARKQTSTVSFNIKGMASSEVGLRLDEEYDILCRIGLHCAPMAHKTIGTFPNGTVRFGISYFNTNDDIKRAIEAVAGLSQEIT</sequence>
<evidence type="ECO:0000256" key="2">
    <source>
        <dbReference type="ARBA" id="ARBA00010447"/>
    </source>
</evidence>
<dbReference type="InterPro" id="IPR016454">
    <property type="entry name" value="Cysteine_dSase"/>
</dbReference>
<comment type="catalytic activity">
    <reaction evidence="6">
        <text>(sulfur carrier)-H + L-cysteine = (sulfur carrier)-SH + L-alanine</text>
        <dbReference type="Rhea" id="RHEA:43892"/>
        <dbReference type="Rhea" id="RHEA-COMP:14737"/>
        <dbReference type="Rhea" id="RHEA-COMP:14739"/>
        <dbReference type="ChEBI" id="CHEBI:29917"/>
        <dbReference type="ChEBI" id="CHEBI:35235"/>
        <dbReference type="ChEBI" id="CHEBI:57972"/>
        <dbReference type="ChEBI" id="CHEBI:64428"/>
        <dbReference type="EC" id="2.8.1.7"/>
    </reaction>
</comment>
<dbReference type="Pfam" id="PF00266">
    <property type="entry name" value="Aminotran_5"/>
    <property type="match status" value="1"/>
</dbReference>
<dbReference type="Gene3D" id="3.90.1150.10">
    <property type="entry name" value="Aspartate Aminotransferase, domain 1"/>
    <property type="match status" value="1"/>
</dbReference>
<dbReference type="Proteomes" id="UP000623269">
    <property type="component" value="Unassembled WGS sequence"/>
</dbReference>
<organism evidence="9 10">
    <name type="scientific">Mobilitalea sibirica</name>
    <dbReference type="NCBI Taxonomy" id="1462919"/>
    <lineage>
        <taxon>Bacteria</taxon>
        <taxon>Bacillati</taxon>
        <taxon>Bacillota</taxon>
        <taxon>Clostridia</taxon>
        <taxon>Lachnospirales</taxon>
        <taxon>Lachnospiraceae</taxon>
        <taxon>Mobilitalea</taxon>
    </lineage>
</organism>
<evidence type="ECO:0000256" key="4">
    <source>
        <dbReference type="ARBA" id="ARBA00022679"/>
    </source>
</evidence>
<dbReference type="PIRSF" id="PIRSF005572">
    <property type="entry name" value="NifS"/>
    <property type="match status" value="1"/>
</dbReference>
<dbReference type="GO" id="GO:0008483">
    <property type="term" value="F:transaminase activity"/>
    <property type="evidence" value="ECO:0007669"/>
    <property type="project" value="UniProtKB-KW"/>
</dbReference>
<protein>
    <recommendedName>
        <fullName evidence="3">cysteine desulfurase</fullName>
        <ecNumber evidence="3">2.8.1.7</ecNumber>
    </recommendedName>
</protein>
<dbReference type="Gene3D" id="3.40.640.10">
    <property type="entry name" value="Type I PLP-dependent aspartate aminotransferase-like (Major domain)"/>
    <property type="match status" value="1"/>
</dbReference>
<dbReference type="InterPro" id="IPR015421">
    <property type="entry name" value="PyrdxlP-dep_Trfase_major"/>
</dbReference>
<dbReference type="PROSITE" id="PS00595">
    <property type="entry name" value="AA_TRANSFER_CLASS_5"/>
    <property type="match status" value="1"/>
</dbReference>
<dbReference type="EC" id="2.8.1.7" evidence="3"/>
<dbReference type="InterPro" id="IPR015424">
    <property type="entry name" value="PyrdxlP-dep_Trfase"/>
</dbReference>
<proteinExistence type="inferred from homology"/>
<dbReference type="NCBIfam" id="TIGR01977">
    <property type="entry name" value="am_tr_V_EF2568"/>
    <property type="match status" value="1"/>
</dbReference>
<keyword evidence="4" id="KW-0808">Transferase</keyword>
<evidence type="ECO:0000256" key="7">
    <source>
        <dbReference type="RuleBase" id="RU004504"/>
    </source>
</evidence>
<name>A0A8J7HB67_9FIRM</name>
<feature type="domain" description="Aminotransferase class V" evidence="8">
    <location>
        <begin position="2"/>
        <end position="371"/>
    </location>
</feature>
<evidence type="ECO:0000256" key="1">
    <source>
        <dbReference type="ARBA" id="ARBA00001933"/>
    </source>
</evidence>
<keyword evidence="10" id="KW-1185">Reference proteome</keyword>
<evidence type="ECO:0000259" key="8">
    <source>
        <dbReference type="Pfam" id="PF00266"/>
    </source>
</evidence>
<dbReference type="GO" id="GO:0030170">
    <property type="term" value="F:pyridoxal phosphate binding"/>
    <property type="evidence" value="ECO:0007669"/>
    <property type="project" value="InterPro"/>
</dbReference>
<dbReference type="CDD" id="cd06453">
    <property type="entry name" value="SufS_like"/>
    <property type="match status" value="1"/>
</dbReference>
<keyword evidence="5" id="KW-0663">Pyridoxal phosphate</keyword>
<keyword evidence="9" id="KW-0032">Aminotransferase</keyword>
<comment type="cofactor">
    <cofactor evidence="1 7">
        <name>pyridoxal 5'-phosphate</name>
        <dbReference type="ChEBI" id="CHEBI:597326"/>
    </cofactor>
</comment>
<dbReference type="InterPro" id="IPR010969">
    <property type="entry name" value="Cys_dSase-rel_unknwn_funct"/>
</dbReference>
<dbReference type="PANTHER" id="PTHR43586:SF4">
    <property type="entry name" value="ISOPENICILLIN N EPIMERASE"/>
    <property type="match status" value="1"/>
</dbReference>
<accession>A0A8J7HB67</accession>
<gene>
    <name evidence="9" type="ORF">I5677_01940</name>
</gene>
<evidence type="ECO:0000256" key="3">
    <source>
        <dbReference type="ARBA" id="ARBA00012239"/>
    </source>
</evidence>
<dbReference type="GO" id="GO:0006534">
    <property type="term" value="P:cysteine metabolic process"/>
    <property type="evidence" value="ECO:0007669"/>
    <property type="project" value="InterPro"/>
</dbReference>